<proteinExistence type="predicted"/>
<gene>
    <name evidence="1" type="ORF">SAMN05216186_102486</name>
</gene>
<dbReference type="RefSeq" id="WP_139198533.1">
    <property type="nucleotide sequence ID" value="NZ_FNFD01000002.1"/>
</dbReference>
<dbReference type="EMBL" id="FNFD01000002">
    <property type="protein sequence ID" value="SDJ74021.1"/>
    <property type="molecule type" value="Genomic_DNA"/>
</dbReference>
<accession>A0A1G8W6T7</accession>
<sequence length="111" mass="12742">MDCARMAQLAQTLVRQHRQTADAPPGIPGYRWFLEGAAETGFAEPGRGGDPKFASRSREWIFSADLPQLRRWMHTILYAERWTEHWPAFVDQALQNGQLEAFAERLEQLEG</sequence>
<dbReference type="STRING" id="137658.SAMN05216186_102486"/>
<evidence type="ECO:0000313" key="1">
    <source>
        <dbReference type="EMBL" id="SDJ74021.1"/>
    </source>
</evidence>
<organism evidence="1 2">
    <name type="scientific">Pseudomonas indica</name>
    <dbReference type="NCBI Taxonomy" id="137658"/>
    <lineage>
        <taxon>Bacteria</taxon>
        <taxon>Pseudomonadati</taxon>
        <taxon>Pseudomonadota</taxon>
        <taxon>Gammaproteobacteria</taxon>
        <taxon>Pseudomonadales</taxon>
        <taxon>Pseudomonadaceae</taxon>
        <taxon>Pseudomonas</taxon>
    </lineage>
</organism>
<keyword evidence="2" id="KW-1185">Reference proteome</keyword>
<protein>
    <submittedName>
        <fullName evidence="1">Uncharacterized protein</fullName>
    </submittedName>
</protein>
<dbReference type="Proteomes" id="UP000198706">
    <property type="component" value="Unassembled WGS sequence"/>
</dbReference>
<reference evidence="1 2" key="1">
    <citation type="submission" date="2016-10" db="EMBL/GenBank/DDBJ databases">
        <authorList>
            <person name="de Groot N.N."/>
        </authorList>
    </citation>
    <scope>NUCLEOTIDE SEQUENCE [LARGE SCALE GENOMIC DNA]</scope>
    <source>
        <strain evidence="1 2">JCM 21544</strain>
    </source>
</reference>
<evidence type="ECO:0000313" key="2">
    <source>
        <dbReference type="Proteomes" id="UP000198706"/>
    </source>
</evidence>
<dbReference type="AlphaFoldDB" id="A0A1G8W6T7"/>
<name>A0A1G8W6T7_9PSED</name>